<evidence type="ECO:0000256" key="4">
    <source>
        <dbReference type="ARBA" id="ARBA00012438"/>
    </source>
</evidence>
<evidence type="ECO:0000256" key="2">
    <source>
        <dbReference type="ARBA" id="ARBA00004141"/>
    </source>
</evidence>
<keyword evidence="7 14" id="KW-0812">Transmembrane</keyword>
<evidence type="ECO:0000256" key="5">
    <source>
        <dbReference type="ARBA" id="ARBA00022553"/>
    </source>
</evidence>
<comment type="subcellular location">
    <subcellularLocation>
        <location evidence="3">Cell membrane</location>
    </subcellularLocation>
    <subcellularLocation>
        <location evidence="2">Membrane</location>
        <topology evidence="2">Multi-pass membrane protein</topology>
    </subcellularLocation>
</comment>
<dbReference type="Pfam" id="PF00512">
    <property type="entry name" value="HisKA"/>
    <property type="match status" value="1"/>
</dbReference>
<dbReference type="InterPro" id="IPR036890">
    <property type="entry name" value="HATPase_C_sf"/>
</dbReference>
<dbReference type="GO" id="GO:0005524">
    <property type="term" value="F:ATP binding"/>
    <property type="evidence" value="ECO:0007669"/>
    <property type="project" value="UniProtKB-KW"/>
</dbReference>
<dbReference type="InterPro" id="IPR003661">
    <property type="entry name" value="HisK_dim/P_dom"/>
</dbReference>
<dbReference type="Gene3D" id="1.20.120.620">
    <property type="entry name" value="Backbone structure of the membrane domain of e. Coli histidine kinase receptor kdpd"/>
    <property type="match status" value="1"/>
</dbReference>
<dbReference type="PROSITE" id="PS50109">
    <property type="entry name" value="HIS_KIN"/>
    <property type="match status" value="1"/>
</dbReference>
<proteinExistence type="predicted"/>
<dbReference type="InterPro" id="IPR004358">
    <property type="entry name" value="Sig_transdc_His_kin-like_C"/>
</dbReference>
<dbReference type="SMART" id="SM00387">
    <property type="entry name" value="HATPase_c"/>
    <property type="match status" value="1"/>
</dbReference>
<keyword evidence="10" id="KW-0067">ATP-binding</keyword>
<dbReference type="Gene3D" id="1.10.287.130">
    <property type="match status" value="1"/>
</dbReference>
<feature type="transmembrane region" description="Helical" evidence="14">
    <location>
        <begin position="206"/>
        <end position="233"/>
    </location>
</feature>
<dbReference type="SUPFAM" id="SSF47384">
    <property type="entry name" value="Homodimeric domain of signal transducing histidine kinase"/>
    <property type="match status" value="1"/>
</dbReference>
<evidence type="ECO:0000313" key="17">
    <source>
        <dbReference type="Proteomes" id="UP000502331"/>
    </source>
</evidence>
<keyword evidence="5" id="KW-0597">Phosphoprotein</keyword>
<dbReference type="SMART" id="SM00388">
    <property type="entry name" value="HisKA"/>
    <property type="match status" value="1"/>
</dbReference>
<evidence type="ECO:0000259" key="15">
    <source>
        <dbReference type="PROSITE" id="PS50109"/>
    </source>
</evidence>
<organism evidence="16 17">
    <name type="scientific">Glutamicibacter mishrai</name>
    <dbReference type="NCBI Taxonomy" id="1775880"/>
    <lineage>
        <taxon>Bacteria</taxon>
        <taxon>Bacillati</taxon>
        <taxon>Actinomycetota</taxon>
        <taxon>Actinomycetes</taxon>
        <taxon>Micrococcales</taxon>
        <taxon>Micrococcaceae</taxon>
        <taxon>Glutamicibacter</taxon>
    </lineage>
</organism>
<evidence type="ECO:0000256" key="1">
    <source>
        <dbReference type="ARBA" id="ARBA00000085"/>
    </source>
</evidence>
<evidence type="ECO:0000256" key="13">
    <source>
        <dbReference type="ARBA" id="ARBA00023136"/>
    </source>
</evidence>
<dbReference type="InterPro" id="IPR025201">
    <property type="entry name" value="KdpD_TM"/>
</dbReference>
<keyword evidence="9" id="KW-0418">Kinase</keyword>
<dbReference type="InterPro" id="IPR038318">
    <property type="entry name" value="KdpD_sf"/>
</dbReference>
<feature type="transmembrane region" description="Helical" evidence="14">
    <location>
        <begin position="245"/>
        <end position="265"/>
    </location>
</feature>
<evidence type="ECO:0000256" key="10">
    <source>
        <dbReference type="ARBA" id="ARBA00022840"/>
    </source>
</evidence>
<keyword evidence="6" id="KW-0808">Transferase</keyword>
<dbReference type="Pfam" id="PF13493">
    <property type="entry name" value="DUF4118"/>
    <property type="match status" value="1"/>
</dbReference>
<dbReference type="InterPro" id="IPR005467">
    <property type="entry name" value="His_kinase_dom"/>
</dbReference>
<dbReference type="GO" id="GO:0005886">
    <property type="term" value="C:plasma membrane"/>
    <property type="evidence" value="ECO:0007669"/>
    <property type="project" value="UniProtKB-SubCell"/>
</dbReference>
<keyword evidence="13 14" id="KW-0472">Membrane</keyword>
<evidence type="ECO:0000256" key="14">
    <source>
        <dbReference type="SAM" id="Phobius"/>
    </source>
</evidence>
<keyword evidence="12" id="KW-0902">Two-component regulatory system</keyword>
<dbReference type="InterPro" id="IPR014729">
    <property type="entry name" value="Rossmann-like_a/b/a_fold"/>
</dbReference>
<dbReference type="InterPro" id="IPR036097">
    <property type="entry name" value="HisK_dim/P_sf"/>
</dbReference>
<gene>
    <name evidence="16" type="ORF">D3791_06725</name>
</gene>
<dbReference type="InterPro" id="IPR052023">
    <property type="entry name" value="Histidine_kinase_KdpD"/>
</dbReference>
<keyword evidence="17" id="KW-1185">Reference proteome</keyword>
<evidence type="ECO:0000256" key="7">
    <source>
        <dbReference type="ARBA" id="ARBA00022692"/>
    </source>
</evidence>
<protein>
    <recommendedName>
        <fullName evidence="4">histidine kinase</fullName>
        <ecNumber evidence="4">2.7.13.3</ecNumber>
    </recommendedName>
</protein>
<evidence type="ECO:0000256" key="11">
    <source>
        <dbReference type="ARBA" id="ARBA00022989"/>
    </source>
</evidence>
<accession>A0A6H0SI88</accession>
<dbReference type="Pfam" id="PF02518">
    <property type="entry name" value="HATPase_c"/>
    <property type="match status" value="1"/>
</dbReference>
<sequence length="622" mass="67011">MDVSTTPPSTHPLIIVALSGHAGSEVLFRQALVQASQLPDAELMAVHVLERGTRATRSEKDAELARLRELVEESGATWHMVLGQDICQALLGFARSTQATHLVVSGVLAGMSNRRLTQQVSLHLLQQATAPTDPQIVIFPGHQEAKKTARFTPQKSRAVHRPRGPRWIFGWILALIGPPLIGIGFVQGSDEGELLTLNFLGQLTLVVFVALLGGWWPAVTAALLGTGILNWYFTPPTGQWHIHEPLNVVALVLFLLVAAGVARVVDVEVRRTTEAGLARHQADILFELSGGVIREGLSVPALLERLCRSYALRGAALVHQSTGSTVASAGEPPSSHETSDYVITVDTEHTLLIDGTPREASDQGVFEAFAGRIAAVLQQRELAEARLKAQELSAGNAMRTALLAAVSHDLRTPLSGIKASVSSLRMQDVVLSEEDTATLLATIEDSTDQLSERIEDLLNMSRIQAGELVVRRSPIQVEDLVASAMRDAAGQVNPDRLQIQLPEDCPRVRTDYGLAVRVLANLMENAVRHGGNGTVQLQADSTDSEVKILVIDHGTGVPQTEKDRIFRPFQRNGDRNNNSGLGLGLAVARGLAQGMDGHVNVEDTPGGGATMVFTLPIFKEEL</sequence>
<evidence type="ECO:0000256" key="3">
    <source>
        <dbReference type="ARBA" id="ARBA00004236"/>
    </source>
</evidence>
<keyword evidence="11 14" id="KW-1133">Transmembrane helix</keyword>
<keyword evidence="8" id="KW-0547">Nucleotide-binding</keyword>
<evidence type="ECO:0000256" key="6">
    <source>
        <dbReference type="ARBA" id="ARBA00022679"/>
    </source>
</evidence>
<dbReference type="PANTHER" id="PTHR45569:SF1">
    <property type="entry name" value="SENSOR PROTEIN KDPD"/>
    <property type="match status" value="1"/>
</dbReference>
<dbReference type="GO" id="GO:0000155">
    <property type="term" value="F:phosphorelay sensor kinase activity"/>
    <property type="evidence" value="ECO:0007669"/>
    <property type="project" value="InterPro"/>
</dbReference>
<evidence type="ECO:0000256" key="12">
    <source>
        <dbReference type="ARBA" id="ARBA00023012"/>
    </source>
</evidence>
<reference evidence="16 17" key="1">
    <citation type="submission" date="2018-09" db="EMBL/GenBank/DDBJ databases">
        <title>Glutamicibacter mishrai S5-52T (LMG 29155T = KCTC 39846T).</title>
        <authorList>
            <person name="Das S.K."/>
        </authorList>
    </citation>
    <scope>NUCLEOTIDE SEQUENCE [LARGE SCALE GENOMIC DNA]</scope>
    <source>
        <strain evidence="16 17">S5-52</strain>
    </source>
</reference>
<dbReference type="Proteomes" id="UP000502331">
    <property type="component" value="Chromosome"/>
</dbReference>
<dbReference type="RefSeq" id="WP_172511697.1">
    <property type="nucleotide sequence ID" value="NZ_CP032549.1"/>
</dbReference>
<dbReference type="CDD" id="cd00082">
    <property type="entry name" value="HisKA"/>
    <property type="match status" value="1"/>
</dbReference>
<feature type="transmembrane region" description="Helical" evidence="14">
    <location>
        <begin position="167"/>
        <end position="186"/>
    </location>
</feature>
<dbReference type="SUPFAM" id="SSF52402">
    <property type="entry name" value="Adenine nucleotide alpha hydrolases-like"/>
    <property type="match status" value="1"/>
</dbReference>
<dbReference type="Gene3D" id="3.40.50.620">
    <property type="entry name" value="HUPs"/>
    <property type="match status" value="1"/>
</dbReference>
<evidence type="ECO:0000256" key="9">
    <source>
        <dbReference type="ARBA" id="ARBA00022777"/>
    </source>
</evidence>
<dbReference type="PRINTS" id="PR00344">
    <property type="entry name" value="BCTRLSENSOR"/>
</dbReference>
<dbReference type="PANTHER" id="PTHR45569">
    <property type="entry name" value="SENSOR PROTEIN KDPD"/>
    <property type="match status" value="1"/>
</dbReference>
<dbReference type="InterPro" id="IPR003594">
    <property type="entry name" value="HATPase_dom"/>
</dbReference>
<feature type="domain" description="Histidine kinase" evidence="15">
    <location>
        <begin position="405"/>
        <end position="619"/>
    </location>
</feature>
<dbReference type="SUPFAM" id="SSF55874">
    <property type="entry name" value="ATPase domain of HSP90 chaperone/DNA topoisomerase II/histidine kinase"/>
    <property type="match status" value="1"/>
</dbReference>
<name>A0A6H0SI88_9MICC</name>
<evidence type="ECO:0000313" key="16">
    <source>
        <dbReference type="EMBL" id="QIV86856.1"/>
    </source>
</evidence>
<dbReference type="EMBL" id="CP032549">
    <property type="protein sequence ID" value="QIV86856.1"/>
    <property type="molecule type" value="Genomic_DNA"/>
</dbReference>
<dbReference type="AlphaFoldDB" id="A0A6H0SI88"/>
<evidence type="ECO:0000256" key="8">
    <source>
        <dbReference type="ARBA" id="ARBA00022741"/>
    </source>
</evidence>
<dbReference type="EC" id="2.7.13.3" evidence="4"/>
<dbReference type="Gene3D" id="3.30.565.10">
    <property type="entry name" value="Histidine kinase-like ATPase, C-terminal domain"/>
    <property type="match status" value="1"/>
</dbReference>
<comment type="catalytic activity">
    <reaction evidence="1">
        <text>ATP + protein L-histidine = ADP + protein N-phospho-L-histidine.</text>
        <dbReference type="EC" id="2.7.13.3"/>
    </reaction>
</comment>